<evidence type="ECO:0000313" key="2">
    <source>
        <dbReference type="Proteomes" id="UP000014500"/>
    </source>
</evidence>
<proteinExistence type="predicted"/>
<dbReference type="Proteomes" id="UP000014500">
    <property type="component" value="Unassembled WGS sequence"/>
</dbReference>
<sequence length="233" mass="26681">MKTIVTEHLCSVDIQLLDATESRREEIAETLFSVFTKIKPISNFTNLSNKEKKKLEKEENPLNRQQTLFSALTETLKEVPPTREKIISAQNADPYCSEIIQYIKFGIIPKKYHKPKGFKNLVQKYSLDGEMLVFFFPTDDEEIAGNGFKAVIPPSLRLRESWAPHVRGCQHCQQYKPVQKKPTAEEYTPHNMTAPWETMALDLMGPKPAGKNQLSWLLVIIDHCTKYSGPTEI</sequence>
<protein>
    <recommendedName>
        <fullName evidence="3">Integrase zinc-binding domain-containing protein</fullName>
    </recommendedName>
</protein>
<accession>T1IZQ2</accession>
<dbReference type="PhylomeDB" id="T1IZQ2"/>
<keyword evidence="2" id="KW-1185">Reference proteome</keyword>
<evidence type="ECO:0008006" key="3">
    <source>
        <dbReference type="Google" id="ProtNLM"/>
    </source>
</evidence>
<dbReference type="HOGENOM" id="CLU_089085_0_0_1"/>
<organism evidence="1 2">
    <name type="scientific">Strigamia maritima</name>
    <name type="common">European centipede</name>
    <name type="synonym">Geophilus maritimus</name>
    <dbReference type="NCBI Taxonomy" id="126957"/>
    <lineage>
        <taxon>Eukaryota</taxon>
        <taxon>Metazoa</taxon>
        <taxon>Ecdysozoa</taxon>
        <taxon>Arthropoda</taxon>
        <taxon>Myriapoda</taxon>
        <taxon>Chilopoda</taxon>
        <taxon>Pleurostigmophora</taxon>
        <taxon>Geophilomorpha</taxon>
        <taxon>Linotaeniidae</taxon>
        <taxon>Strigamia</taxon>
    </lineage>
</organism>
<reference evidence="1" key="2">
    <citation type="submission" date="2015-02" db="UniProtKB">
        <authorList>
            <consortium name="EnsemblMetazoa"/>
        </authorList>
    </citation>
    <scope>IDENTIFICATION</scope>
</reference>
<reference evidence="2" key="1">
    <citation type="submission" date="2011-05" db="EMBL/GenBank/DDBJ databases">
        <authorList>
            <person name="Richards S.R."/>
            <person name="Qu J."/>
            <person name="Jiang H."/>
            <person name="Jhangiani S.N."/>
            <person name="Agravi P."/>
            <person name="Goodspeed R."/>
            <person name="Gross S."/>
            <person name="Mandapat C."/>
            <person name="Jackson L."/>
            <person name="Mathew T."/>
            <person name="Pu L."/>
            <person name="Thornton R."/>
            <person name="Saada N."/>
            <person name="Wilczek-Boney K.B."/>
            <person name="Lee S."/>
            <person name="Kovar C."/>
            <person name="Wu Y."/>
            <person name="Scherer S.E."/>
            <person name="Worley K.C."/>
            <person name="Muzny D.M."/>
            <person name="Gibbs R."/>
        </authorList>
    </citation>
    <scope>NUCLEOTIDE SEQUENCE</scope>
    <source>
        <strain evidence="2">Brora</strain>
    </source>
</reference>
<dbReference type="AlphaFoldDB" id="T1IZQ2"/>
<name>T1IZQ2_STRMM</name>
<evidence type="ECO:0000313" key="1">
    <source>
        <dbReference type="EnsemblMetazoa" id="SMAR006735-PA"/>
    </source>
</evidence>
<dbReference type="EnsemblMetazoa" id="SMAR006735-RA">
    <property type="protein sequence ID" value="SMAR006735-PA"/>
    <property type="gene ID" value="SMAR006735"/>
</dbReference>
<dbReference type="EMBL" id="AFFK01020505">
    <property type="status" value="NOT_ANNOTATED_CDS"/>
    <property type="molecule type" value="Genomic_DNA"/>
</dbReference>